<comment type="caution">
    <text evidence="1">The sequence shown here is derived from an EMBL/GenBank/DDBJ whole genome shotgun (WGS) entry which is preliminary data.</text>
</comment>
<evidence type="ECO:0000313" key="1">
    <source>
        <dbReference type="EMBL" id="KAJ9542872.1"/>
    </source>
</evidence>
<evidence type="ECO:0008006" key="3">
    <source>
        <dbReference type="Google" id="ProtNLM"/>
    </source>
</evidence>
<evidence type="ECO:0000313" key="2">
    <source>
        <dbReference type="Proteomes" id="UP001172457"/>
    </source>
</evidence>
<dbReference type="CDD" id="cd09272">
    <property type="entry name" value="RNase_HI_RT_Ty1"/>
    <property type="match status" value="1"/>
</dbReference>
<proteinExistence type="predicted"/>
<gene>
    <name evidence="1" type="ORF">OSB04_029378</name>
</gene>
<protein>
    <recommendedName>
        <fullName evidence="3">Reverse transcriptase Ty1/copia-type domain-containing protein</fullName>
    </recommendedName>
</protein>
<dbReference type="PANTHER" id="PTHR11439:SF487">
    <property type="entry name" value="RNA-DIRECTED DNA POLYMERASE"/>
    <property type="match status" value="1"/>
</dbReference>
<dbReference type="EMBL" id="JARYMX010000007">
    <property type="protein sequence ID" value="KAJ9542872.1"/>
    <property type="molecule type" value="Genomic_DNA"/>
</dbReference>
<accession>A0AA38VYR1</accession>
<dbReference type="PANTHER" id="PTHR11439">
    <property type="entry name" value="GAG-POL-RELATED RETROTRANSPOSON"/>
    <property type="match status" value="1"/>
</dbReference>
<dbReference type="AlphaFoldDB" id="A0AA38VYR1"/>
<name>A0AA38VYR1_9ASTR</name>
<dbReference type="Proteomes" id="UP001172457">
    <property type="component" value="Chromosome 7"/>
</dbReference>
<reference evidence="1" key="1">
    <citation type="submission" date="2023-03" db="EMBL/GenBank/DDBJ databases">
        <title>Chromosome-scale reference genome and RAD-based genetic map of yellow starthistle (Centaurea solstitialis) reveal putative structural variation and QTLs associated with invader traits.</title>
        <authorList>
            <person name="Reatini B."/>
            <person name="Cang F.A."/>
            <person name="Jiang Q."/>
            <person name="Mckibben M.T.W."/>
            <person name="Barker M.S."/>
            <person name="Rieseberg L.H."/>
            <person name="Dlugosch K.M."/>
        </authorList>
    </citation>
    <scope>NUCLEOTIDE SEQUENCE</scope>
    <source>
        <strain evidence="1">CAN-66</strain>
        <tissue evidence="1">Leaf</tissue>
    </source>
</reference>
<organism evidence="1 2">
    <name type="scientific">Centaurea solstitialis</name>
    <name type="common">yellow star-thistle</name>
    <dbReference type="NCBI Taxonomy" id="347529"/>
    <lineage>
        <taxon>Eukaryota</taxon>
        <taxon>Viridiplantae</taxon>
        <taxon>Streptophyta</taxon>
        <taxon>Embryophyta</taxon>
        <taxon>Tracheophyta</taxon>
        <taxon>Spermatophyta</taxon>
        <taxon>Magnoliopsida</taxon>
        <taxon>eudicotyledons</taxon>
        <taxon>Gunneridae</taxon>
        <taxon>Pentapetalae</taxon>
        <taxon>asterids</taxon>
        <taxon>campanulids</taxon>
        <taxon>Asterales</taxon>
        <taxon>Asteraceae</taxon>
        <taxon>Carduoideae</taxon>
        <taxon>Cardueae</taxon>
        <taxon>Centaureinae</taxon>
        <taxon>Centaurea</taxon>
    </lineage>
</organism>
<keyword evidence="2" id="KW-1185">Reference proteome</keyword>
<sequence>MDLGHLCYFLGIKISQSPQGILLSQRKYVLDMLRECGVLGCKLLESPVFTTRKFLPKDGSPMKDPEPLHVFRYLKATPGLGVLYSYQGYCRVGAFTRKRWQNIWFFRCKVGWVSYFRKIYYWILCLCRWKSSFLESKKQHIVLVPMRIRILISEEGSDTEDDQRMSYEFEQPAITEFRLQITSMLVLSSANSLTSLMEVFTSVVRISRLQNKLVLGELDQHIVSRSSTESEYKAMVDVSFKRQLKEFGINTNDLMGLYCDSQSTIHIVKNKVLRKRTKHIERSCGWHIIKPSINPTDACKNLTSTCIHLYEATS</sequence>